<protein>
    <recommendedName>
        <fullName evidence="2">GH18 domain-containing protein</fullName>
    </recommendedName>
</protein>
<proteinExistence type="predicted"/>
<evidence type="ECO:0000259" key="2">
    <source>
        <dbReference type="PROSITE" id="PS51910"/>
    </source>
</evidence>
<dbReference type="InterPro" id="IPR017853">
    <property type="entry name" value="GH"/>
</dbReference>
<keyword evidence="1" id="KW-0732">Signal</keyword>
<dbReference type="PANTHER" id="PTHR11177">
    <property type="entry name" value="CHITINASE"/>
    <property type="match status" value="1"/>
</dbReference>
<keyword evidence="4" id="KW-1185">Reference proteome</keyword>
<dbReference type="GO" id="GO:0004568">
    <property type="term" value="F:chitinase activity"/>
    <property type="evidence" value="ECO:0007669"/>
    <property type="project" value="TreeGrafter"/>
</dbReference>
<evidence type="ECO:0000256" key="1">
    <source>
        <dbReference type="ARBA" id="ARBA00022729"/>
    </source>
</evidence>
<evidence type="ECO:0000313" key="4">
    <source>
        <dbReference type="Proteomes" id="UP001107558"/>
    </source>
</evidence>
<dbReference type="GO" id="GO:0006032">
    <property type="term" value="P:chitin catabolic process"/>
    <property type="evidence" value="ECO:0007669"/>
    <property type="project" value="TreeGrafter"/>
</dbReference>
<dbReference type="GO" id="GO:0005576">
    <property type="term" value="C:extracellular region"/>
    <property type="evidence" value="ECO:0007669"/>
    <property type="project" value="TreeGrafter"/>
</dbReference>
<dbReference type="GO" id="GO:0008061">
    <property type="term" value="F:chitin binding"/>
    <property type="evidence" value="ECO:0007669"/>
    <property type="project" value="TreeGrafter"/>
</dbReference>
<dbReference type="AlphaFoldDB" id="A0A9J6CDI1"/>
<dbReference type="EMBL" id="JADBJN010000001">
    <property type="protein sequence ID" value="KAG5680241.1"/>
    <property type="molecule type" value="Genomic_DNA"/>
</dbReference>
<dbReference type="Gene3D" id="3.20.20.80">
    <property type="entry name" value="Glycosidases"/>
    <property type="match status" value="1"/>
</dbReference>
<gene>
    <name evidence="3" type="ORF">PVAND_009764</name>
</gene>
<dbReference type="PROSITE" id="PS51910">
    <property type="entry name" value="GH18_2"/>
    <property type="match status" value="1"/>
</dbReference>
<dbReference type="InterPro" id="IPR050314">
    <property type="entry name" value="Glycosyl_Hydrlase_18"/>
</dbReference>
<sequence>MGKKNMIYVASWAVYRNGSAKFSPEDIEATYGTHFIYSFLGADSSGNVIHSDKWGDIDQGNISKFIALKSHNPSAKFMFSMGNSI</sequence>
<accession>A0A9J6CDI1</accession>
<dbReference type="InterPro" id="IPR001223">
    <property type="entry name" value="Glyco_hydro18_cat"/>
</dbReference>
<evidence type="ECO:0000313" key="3">
    <source>
        <dbReference type="EMBL" id="KAG5680241.1"/>
    </source>
</evidence>
<dbReference type="OrthoDB" id="73875at2759"/>
<organism evidence="3 4">
    <name type="scientific">Polypedilum vanderplanki</name>
    <name type="common">Sleeping chironomid midge</name>
    <dbReference type="NCBI Taxonomy" id="319348"/>
    <lineage>
        <taxon>Eukaryota</taxon>
        <taxon>Metazoa</taxon>
        <taxon>Ecdysozoa</taxon>
        <taxon>Arthropoda</taxon>
        <taxon>Hexapoda</taxon>
        <taxon>Insecta</taxon>
        <taxon>Pterygota</taxon>
        <taxon>Neoptera</taxon>
        <taxon>Endopterygota</taxon>
        <taxon>Diptera</taxon>
        <taxon>Nematocera</taxon>
        <taxon>Chironomoidea</taxon>
        <taxon>Chironomidae</taxon>
        <taxon>Chironominae</taxon>
        <taxon>Polypedilum</taxon>
        <taxon>Polypedilum</taxon>
    </lineage>
</organism>
<comment type="caution">
    <text evidence="3">The sequence shown here is derived from an EMBL/GenBank/DDBJ whole genome shotgun (WGS) entry which is preliminary data.</text>
</comment>
<feature type="domain" description="GH18" evidence="2">
    <location>
        <begin position="3"/>
        <end position="85"/>
    </location>
</feature>
<reference evidence="3" key="1">
    <citation type="submission" date="2021-03" db="EMBL/GenBank/DDBJ databases">
        <title>Chromosome level genome of the anhydrobiotic midge Polypedilum vanderplanki.</title>
        <authorList>
            <person name="Yoshida Y."/>
            <person name="Kikawada T."/>
            <person name="Gusev O."/>
        </authorList>
    </citation>
    <scope>NUCLEOTIDE SEQUENCE</scope>
    <source>
        <strain evidence="3">NIAS01</strain>
        <tissue evidence="3">Whole body or cell culture</tissue>
    </source>
</reference>
<dbReference type="Proteomes" id="UP001107558">
    <property type="component" value="Chromosome 1"/>
</dbReference>
<dbReference type="SUPFAM" id="SSF51445">
    <property type="entry name" value="(Trans)glycosidases"/>
    <property type="match status" value="1"/>
</dbReference>
<dbReference type="PANTHER" id="PTHR11177:SF360">
    <property type="entry name" value="CHITINASE 4-RELATED"/>
    <property type="match status" value="1"/>
</dbReference>
<dbReference type="Pfam" id="PF00704">
    <property type="entry name" value="Glyco_hydro_18"/>
    <property type="match status" value="1"/>
</dbReference>
<dbReference type="GO" id="GO:0005975">
    <property type="term" value="P:carbohydrate metabolic process"/>
    <property type="evidence" value="ECO:0007669"/>
    <property type="project" value="InterPro"/>
</dbReference>
<name>A0A9J6CDI1_POLVA</name>